<dbReference type="PANTHER" id="PTHR33204:SF38">
    <property type="entry name" value="HTH-TYPE TRANSCRIPTIONAL ACTIVATOR HXLR"/>
    <property type="match status" value="1"/>
</dbReference>
<feature type="domain" description="HTH hxlR-type" evidence="4">
    <location>
        <begin position="13"/>
        <end position="111"/>
    </location>
</feature>
<dbReference type="EMBL" id="JBBAXC010000030">
    <property type="protein sequence ID" value="MEI5909579.1"/>
    <property type="molecule type" value="Genomic_DNA"/>
</dbReference>
<evidence type="ECO:0000256" key="2">
    <source>
        <dbReference type="ARBA" id="ARBA00023125"/>
    </source>
</evidence>
<evidence type="ECO:0000313" key="5">
    <source>
        <dbReference type="EMBL" id="MEI5909579.1"/>
    </source>
</evidence>
<gene>
    <name evidence="5" type="ORF">WAK64_21380</name>
</gene>
<dbReference type="PROSITE" id="PS51118">
    <property type="entry name" value="HTH_HXLR"/>
    <property type="match status" value="1"/>
</dbReference>
<accession>A0ABU8HJM7</accession>
<dbReference type="Gene3D" id="1.10.10.10">
    <property type="entry name" value="Winged helix-like DNA-binding domain superfamily/Winged helix DNA-binding domain"/>
    <property type="match status" value="1"/>
</dbReference>
<dbReference type="SUPFAM" id="SSF46785">
    <property type="entry name" value="Winged helix' DNA-binding domain"/>
    <property type="match status" value="1"/>
</dbReference>
<evidence type="ECO:0000259" key="4">
    <source>
        <dbReference type="PROSITE" id="PS51118"/>
    </source>
</evidence>
<name>A0ABU8HJM7_9BACI</name>
<keyword evidence="6" id="KW-1185">Reference proteome</keyword>
<organism evidence="5 6">
    <name type="scientific">Bacillus spongiae</name>
    <dbReference type="NCBI Taxonomy" id="2683610"/>
    <lineage>
        <taxon>Bacteria</taxon>
        <taxon>Bacillati</taxon>
        <taxon>Bacillota</taxon>
        <taxon>Bacilli</taxon>
        <taxon>Bacillales</taxon>
        <taxon>Bacillaceae</taxon>
        <taxon>Bacillus</taxon>
    </lineage>
</organism>
<evidence type="ECO:0000313" key="6">
    <source>
        <dbReference type="Proteomes" id="UP001312865"/>
    </source>
</evidence>
<dbReference type="Pfam" id="PF01638">
    <property type="entry name" value="HxlR"/>
    <property type="match status" value="1"/>
</dbReference>
<protein>
    <submittedName>
        <fullName evidence="5">Helix-turn-helix domain-containing protein</fullName>
    </submittedName>
</protein>
<dbReference type="InterPro" id="IPR036388">
    <property type="entry name" value="WH-like_DNA-bd_sf"/>
</dbReference>
<comment type="caution">
    <text evidence="5">The sequence shown here is derived from an EMBL/GenBank/DDBJ whole genome shotgun (WGS) entry which is preliminary data.</text>
</comment>
<dbReference type="InterPro" id="IPR036390">
    <property type="entry name" value="WH_DNA-bd_sf"/>
</dbReference>
<dbReference type="Proteomes" id="UP001312865">
    <property type="component" value="Unassembled WGS sequence"/>
</dbReference>
<sequence>MGDYRINDKAFNCPVDLTLHTIMGKWKALILWNLSDGTKRYGQLQRLLPEVSHRMLTKQLRELESDGIILRKVYPVVPPKVEYSLTDRGESIKPILQLMSEWGSTFKQINTDIN</sequence>
<keyword evidence="2" id="KW-0238">DNA-binding</keyword>
<evidence type="ECO:0000256" key="3">
    <source>
        <dbReference type="ARBA" id="ARBA00023163"/>
    </source>
</evidence>
<dbReference type="PANTHER" id="PTHR33204">
    <property type="entry name" value="TRANSCRIPTIONAL REGULATOR, MARR FAMILY"/>
    <property type="match status" value="1"/>
</dbReference>
<proteinExistence type="predicted"/>
<dbReference type="InterPro" id="IPR002577">
    <property type="entry name" value="HTH_HxlR"/>
</dbReference>
<keyword evidence="1" id="KW-0805">Transcription regulation</keyword>
<evidence type="ECO:0000256" key="1">
    <source>
        <dbReference type="ARBA" id="ARBA00023015"/>
    </source>
</evidence>
<keyword evidence="3" id="KW-0804">Transcription</keyword>
<reference evidence="5 6" key="1">
    <citation type="journal article" date="2018" name="J. Microbiol.">
        <title>Bacillus spongiae sp. nov., isolated from sponge of Jeju Island.</title>
        <authorList>
            <person name="Lee G.E."/>
            <person name="Im W.T."/>
            <person name="Park J.S."/>
        </authorList>
    </citation>
    <scope>NUCLEOTIDE SEQUENCE [LARGE SCALE GENOMIC DNA]</scope>
    <source>
        <strain evidence="5 6">135PIL107-10</strain>
    </source>
</reference>